<dbReference type="eggNOG" id="KOG4658">
    <property type="taxonomic scope" value="Eukaryota"/>
</dbReference>
<dbReference type="Pfam" id="PF23598">
    <property type="entry name" value="LRR_14"/>
    <property type="match status" value="1"/>
</dbReference>
<dbReference type="AlphaFoldDB" id="A0A0D9WES4"/>
<dbReference type="Proteomes" id="UP000032180">
    <property type="component" value="Chromosome 5"/>
</dbReference>
<feature type="domain" description="Disease resistance R13L4/SHOC-2-like LRR" evidence="4">
    <location>
        <begin position="689"/>
        <end position="836"/>
    </location>
</feature>
<dbReference type="GO" id="GO:0006952">
    <property type="term" value="P:defense response"/>
    <property type="evidence" value="ECO:0007669"/>
    <property type="project" value="UniProtKB-KW"/>
</dbReference>
<dbReference type="Gene3D" id="1.10.8.430">
    <property type="entry name" value="Helical domain of apoptotic protease-activating factors"/>
    <property type="match status" value="1"/>
</dbReference>
<dbReference type="SUPFAM" id="SSF52540">
    <property type="entry name" value="P-loop containing nucleoside triphosphate hydrolases"/>
    <property type="match status" value="1"/>
</dbReference>
<evidence type="ECO:0000256" key="1">
    <source>
        <dbReference type="ARBA" id="ARBA00022737"/>
    </source>
</evidence>
<keyword evidence="7" id="KW-1185">Reference proteome</keyword>
<reference evidence="6" key="3">
    <citation type="submission" date="2015-04" db="UniProtKB">
        <authorList>
            <consortium name="EnsemblPlants"/>
        </authorList>
    </citation>
    <scope>IDENTIFICATION</scope>
</reference>
<dbReference type="Gene3D" id="1.10.10.10">
    <property type="entry name" value="Winged helix-like DNA-binding domain superfamily/Winged helix DNA-binding domain"/>
    <property type="match status" value="1"/>
</dbReference>
<accession>A0A0D9WES4</accession>
<protein>
    <submittedName>
        <fullName evidence="6">Uncharacterized protein</fullName>
    </submittedName>
</protein>
<keyword evidence="2" id="KW-0611">Plant defense</keyword>
<evidence type="ECO:0000256" key="2">
    <source>
        <dbReference type="ARBA" id="ARBA00022821"/>
    </source>
</evidence>
<name>A0A0D9WES4_9ORYZ</name>
<dbReference type="Gene3D" id="3.80.10.10">
    <property type="entry name" value="Ribonuclease Inhibitor"/>
    <property type="match status" value="4"/>
</dbReference>
<dbReference type="Gramene" id="LPERR05G08380.1">
    <property type="protein sequence ID" value="LPERR05G08380.1"/>
    <property type="gene ID" value="LPERR05G08380"/>
</dbReference>
<sequence length="866" mass="97722">MSLNLDPQQDISWDIIKRYSAFEDRSDKQQLEVIGQEIATKCGGVPLAARALGYTLRPKTADRWLALNNSKIWDECSSQEISSVLPSLKLSYDNMQSYLQTCFAYCAIFPKGSNIEKDDLIHQWITLGYVEPHGIFSVTQNAEDYTSQKDDKVVTLTMHDIAHDIARSVIDDELIVLDGWNDSRVFLQVIKLNYLSLDGSPEMSKLPESIARLEALTCLKLSGCSQLLELPESFGKLKYMEHLNLSACSQLSFGYLESLTRLNLSACSVVLELPESFRKLKNLEHLDLSNFTNVKDVFENFGGLYSRYGTQLYGRRRLPEALGNLSKLQYLDLSLEISNLQMGKEASQVRLGWVMRAKSGLNSNFLGSLTELKYLNLSEHLDLSGNLYLSNLTECVGNLKKLRTLDLSNCFHLKNLPESLSEINCLKSLNVTGCRELESVISRSQIHQNLVLLPNFVVQAGDRELGSNIFLLQDVNPVELQISCLENVQSAGEVKRIKLLQKTSISKLTLDWTRHAKRFTNDMNILGELMPPINFRQFELRGYSYVHLPGWLTCISSYLPNLVQIVMDEIPSCGNLPPLGQLQNLKELTLRRMPRISIIDGDLCGGGRAFPQLIKFTLDSMESLEEWRTSYEDHGHKFTRIGHIALPQVKVEAMGTYLQWKISNSDNVVRSCGEGQYSSASSSSSTTTLDVEHCKVPLDHWRLLCHLPALHELRIYECDNLTCSSPEIIQSLSSLKLMTVESQGMEELPAGLCELKSLPTLILWKCLKLKSLPQSMKHLTSLQPLWLVSCASMTLLPECLGNLTSLLELNINNCPHLKFLPESIQVLPMLEVVKISDCPELKRWCEIGENKMKLAHIRKKPFALVI</sequence>
<evidence type="ECO:0000259" key="3">
    <source>
        <dbReference type="Pfam" id="PF23559"/>
    </source>
</evidence>
<dbReference type="InterPro" id="IPR036388">
    <property type="entry name" value="WH-like_DNA-bd_sf"/>
</dbReference>
<dbReference type="PRINTS" id="PR00364">
    <property type="entry name" value="DISEASERSIST"/>
</dbReference>
<dbReference type="PANTHER" id="PTHR47186:SF3">
    <property type="entry name" value="OS09G0267800 PROTEIN"/>
    <property type="match status" value="1"/>
</dbReference>
<reference evidence="6 7" key="1">
    <citation type="submission" date="2012-08" db="EMBL/GenBank/DDBJ databases">
        <title>Oryza genome evolution.</title>
        <authorList>
            <person name="Wing R.A."/>
        </authorList>
    </citation>
    <scope>NUCLEOTIDE SEQUENCE</scope>
</reference>
<organism evidence="6 7">
    <name type="scientific">Leersia perrieri</name>
    <dbReference type="NCBI Taxonomy" id="77586"/>
    <lineage>
        <taxon>Eukaryota</taxon>
        <taxon>Viridiplantae</taxon>
        <taxon>Streptophyta</taxon>
        <taxon>Embryophyta</taxon>
        <taxon>Tracheophyta</taxon>
        <taxon>Spermatophyta</taxon>
        <taxon>Magnoliopsida</taxon>
        <taxon>Liliopsida</taxon>
        <taxon>Poales</taxon>
        <taxon>Poaceae</taxon>
        <taxon>BOP clade</taxon>
        <taxon>Oryzoideae</taxon>
        <taxon>Oryzeae</taxon>
        <taxon>Oryzinae</taxon>
        <taxon>Leersia</taxon>
    </lineage>
</organism>
<feature type="domain" description="Disease resistance protein winged helix" evidence="3">
    <location>
        <begin position="108"/>
        <end position="166"/>
    </location>
</feature>
<dbReference type="InterPro" id="IPR032675">
    <property type="entry name" value="LRR_dom_sf"/>
</dbReference>
<dbReference type="Pfam" id="PF23559">
    <property type="entry name" value="WHD_DRP"/>
    <property type="match status" value="1"/>
</dbReference>
<dbReference type="STRING" id="77586.A0A0D9WES4"/>
<dbReference type="HOGENOM" id="CLU_000837_8_8_1"/>
<evidence type="ECO:0000259" key="4">
    <source>
        <dbReference type="Pfam" id="PF23598"/>
    </source>
</evidence>
<dbReference type="SUPFAM" id="SSF52058">
    <property type="entry name" value="L domain-like"/>
    <property type="match status" value="2"/>
</dbReference>
<evidence type="ECO:0000259" key="5">
    <source>
        <dbReference type="Pfam" id="PF25019"/>
    </source>
</evidence>
<dbReference type="EnsemblPlants" id="LPERR05G08380.1">
    <property type="protein sequence ID" value="LPERR05G08380.1"/>
    <property type="gene ID" value="LPERR05G08380"/>
</dbReference>
<dbReference type="Pfam" id="PF25019">
    <property type="entry name" value="LRR_R13L1-DRL21"/>
    <property type="match status" value="1"/>
</dbReference>
<reference evidence="7" key="2">
    <citation type="submission" date="2013-12" db="EMBL/GenBank/DDBJ databases">
        <authorList>
            <person name="Yu Y."/>
            <person name="Lee S."/>
            <person name="de Baynast K."/>
            <person name="Wissotski M."/>
            <person name="Liu L."/>
            <person name="Talag J."/>
            <person name="Goicoechea J."/>
            <person name="Angelova A."/>
            <person name="Jetty R."/>
            <person name="Kudrna D."/>
            <person name="Golser W."/>
            <person name="Rivera L."/>
            <person name="Zhang J."/>
            <person name="Wing R."/>
        </authorList>
    </citation>
    <scope>NUCLEOTIDE SEQUENCE</scope>
</reference>
<dbReference type="InterPro" id="IPR042197">
    <property type="entry name" value="Apaf_helical"/>
</dbReference>
<dbReference type="InterPro" id="IPR027417">
    <property type="entry name" value="P-loop_NTPase"/>
</dbReference>
<proteinExistence type="predicted"/>
<dbReference type="InterPro" id="IPR056789">
    <property type="entry name" value="LRR_R13L1-DRL21"/>
</dbReference>
<dbReference type="GO" id="GO:0043531">
    <property type="term" value="F:ADP binding"/>
    <property type="evidence" value="ECO:0007669"/>
    <property type="project" value="InterPro"/>
</dbReference>
<dbReference type="PANTHER" id="PTHR47186">
    <property type="entry name" value="LEUCINE-RICH REPEAT-CONTAINING PROTEIN 57"/>
    <property type="match status" value="1"/>
</dbReference>
<evidence type="ECO:0000313" key="7">
    <source>
        <dbReference type="Proteomes" id="UP000032180"/>
    </source>
</evidence>
<keyword evidence="1" id="KW-0677">Repeat</keyword>
<evidence type="ECO:0000313" key="6">
    <source>
        <dbReference type="EnsemblPlants" id="LPERR05G08380.1"/>
    </source>
</evidence>
<feature type="domain" description="R13L1/DRL21-like LRR repeat region" evidence="5">
    <location>
        <begin position="472"/>
        <end position="593"/>
    </location>
</feature>
<dbReference type="InterPro" id="IPR058922">
    <property type="entry name" value="WHD_DRP"/>
</dbReference>
<dbReference type="InterPro" id="IPR055414">
    <property type="entry name" value="LRR_R13L4/SHOC2-like"/>
</dbReference>